<dbReference type="AlphaFoldDB" id="A0A9J6ZKJ6"/>
<protein>
    <submittedName>
        <fullName evidence="2">GNAT family N-acetyltransferase</fullName>
        <ecNumber evidence="2">2.3.1.-</ecNumber>
    </submittedName>
</protein>
<evidence type="ECO:0000313" key="3">
    <source>
        <dbReference type="Proteomes" id="UP001056756"/>
    </source>
</evidence>
<dbReference type="CDD" id="cd04301">
    <property type="entry name" value="NAT_SF"/>
    <property type="match status" value="1"/>
</dbReference>
<dbReference type="EC" id="2.3.1.-" evidence="2"/>
<dbReference type="EMBL" id="CP097899">
    <property type="protein sequence ID" value="URN96779.1"/>
    <property type="molecule type" value="Genomic_DNA"/>
</dbReference>
<dbReference type="KEGG" id="plig:NAG76_06650"/>
<keyword evidence="2" id="KW-0012">Acyltransferase</keyword>
<dbReference type="Pfam" id="PF13673">
    <property type="entry name" value="Acetyltransf_10"/>
    <property type="match status" value="1"/>
</dbReference>
<proteinExistence type="predicted"/>
<evidence type="ECO:0000259" key="1">
    <source>
        <dbReference type="PROSITE" id="PS51186"/>
    </source>
</evidence>
<reference evidence="2" key="1">
    <citation type="submission" date="2022-05" db="EMBL/GenBank/DDBJ databases">
        <title>Novel bacterial taxa in a minimal lignocellulolytic consortium and its capacity to transform plastics disclosed by genome-resolved metagenomics.</title>
        <authorList>
            <person name="Rodriguez C.A.D."/>
            <person name="Diaz-Garcia L."/>
            <person name="Herrera K."/>
            <person name="Tarazona N.A."/>
            <person name="Sproer C."/>
            <person name="Overmann J."/>
            <person name="Jimenez D.J."/>
        </authorList>
    </citation>
    <scope>NUCLEOTIDE SEQUENCE</scope>
    <source>
        <strain evidence="2">MAG5</strain>
    </source>
</reference>
<dbReference type="InterPro" id="IPR016181">
    <property type="entry name" value="Acyl_CoA_acyltransferase"/>
</dbReference>
<name>A0A9J6ZKJ6_9BACL</name>
<gene>
    <name evidence="2" type="ORF">NAG76_06650</name>
</gene>
<dbReference type="SUPFAM" id="SSF55729">
    <property type="entry name" value="Acyl-CoA N-acyltransferases (Nat)"/>
    <property type="match status" value="1"/>
</dbReference>
<sequence length="157" mass="18416">MHIQRYQASQIEEIINLFYNTVHHINAAHYSAKQLQAWAPPEERSNKVESWQQSLQQHITYVAIKDGIIVGFSDMSDDGHLDRLYVHKDYQRQRIASTLLTHLEYDAQQLKLDSIYTEASITAKPFFEHHDFQVEHMQQVERQQVSLTNYVMSKSLG</sequence>
<dbReference type="PANTHER" id="PTHR43451:SF1">
    <property type="entry name" value="ACETYLTRANSFERASE"/>
    <property type="match status" value="1"/>
</dbReference>
<dbReference type="Gene3D" id="3.40.630.30">
    <property type="match status" value="1"/>
</dbReference>
<dbReference type="PROSITE" id="PS51186">
    <property type="entry name" value="GNAT"/>
    <property type="match status" value="1"/>
</dbReference>
<dbReference type="Proteomes" id="UP001056756">
    <property type="component" value="Chromosome"/>
</dbReference>
<dbReference type="InterPro" id="IPR000182">
    <property type="entry name" value="GNAT_dom"/>
</dbReference>
<keyword evidence="2" id="KW-0808">Transferase</keyword>
<dbReference type="PANTHER" id="PTHR43451">
    <property type="entry name" value="ACETYLTRANSFERASE (GNAT) FAMILY PROTEIN"/>
    <property type="match status" value="1"/>
</dbReference>
<dbReference type="GO" id="GO:0016747">
    <property type="term" value="F:acyltransferase activity, transferring groups other than amino-acyl groups"/>
    <property type="evidence" value="ECO:0007669"/>
    <property type="project" value="InterPro"/>
</dbReference>
<accession>A0A9J6ZKJ6</accession>
<feature type="domain" description="N-acetyltransferase" evidence="1">
    <location>
        <begin position="1"/>
        <end position="157"/>
    </location>
</feature>
<evidence type="ECO:0000313" key="2">
    <source>
        <dbReference type="EMBL" id="URN96779.1"/>
    </source>
</evidence>
<organism evidence="2 3">
    <name type="scientific">Candidatus Pristimantibacillus lignocellulolyticus</name>
    <dbReference type="NCBI Taxonomy" id="2994561"/>
    <lineage>
        <taxon>Bacteria</taxon>
        <taxon>Bacillati</taxon>
        <taxon>Bacillota</taxon>
        <taxon>Bacilli</taxon>
        <taxon>Bacillales</taxon>
        <taxon>Paenibacillaceae</taxon>
        <taxon>Candidatus Pristimantibacillus</taxon>
    </lineage>
</organism>
<dbReference type="InterPro" id="IPR052564">
    <property type="entry name" value="N-acetyltrans/Recomb-assoc"/>
</dbReference>